<comment type="caution">
    <text evidence="2">The sequence shown here is derived from an EMBL/GenBank/DDBJ whole genome shotgun (WGS) entry which is preliminary data.</text>
</comment>
<feature type="transmembrane region" description="Helical" evidence="1">
    <location>
        <begin position="44"/>
        <end position="64"/>
    </location>
</feature>
<keyword evidence="3" id="KW-1185">Reference proteome</keyword>
<dbReference type="PANTHER" id="PTHR34703:SF1">
    <property type="entry name" value="ANTIPORTER SUBUNIT MNHG2-RELATED"/>
    <property type="match status" value="1"/>
</dbReference>
<proteinExistence type="predicted"/>
<keyword evidence="1" id="KW-0472">Membrane</keyword>
<evidence type="ECO:0000313" key="2">
    <source>
        <dbReference type="EMBL" id="MBP0049370.1"/>
    </source>
</evidence>
<evidence type="ECO:0000256" key="1">
    <source>
        <dbReference type="SAM" id="Phobius"/>
    </source>
</evidence>
<feature type="transmembrane region" description="Helical" evidence="1">
    <location>
        <begin position="70"/>
        <end position="88"/>
    </location>
</feature>
<dbReference type="Proteomes" id="UP000810171">
    <property type="component" value="Unassembled WGS sequence"/>
</dbReference>
<gene>
    <name evidence="2" type="ORF">H9C73_11530</name>
</gene>
<organism evidence="2 3">
    <name type="scientific">Marinobacterium alkalitolerans</name>
    <dbReference type="NCBI Taxonomy" id="1542925"/>
    <lineage>
        <taxon>Bacteria</taxon>
        <taxon>Pseudomonadati</taxon>
        <taxon>Pseudomonadota</taxon>
        <taxon>Gammaproteobacteria</taxon>
        <taxon>Oceanospirillales</taxon>
        <taxon>Oceanospirillaceae</taxon>
        <taxon>Marinobacterium</taxon>
    </lineage>
</organism>
<feature type="transmembrane region" description="Helical" evidence="1">
    <location>
        <begin position="6"/>
        <end position="32"/>
    </location>
</feature>
<name>A0ABS3ZCE4_9GAMM</name>
<evidence type="ECO:0000313" key="3">
    <source>
        <dbReference type="Proteomes" id="UP000810171"/>
    </source>
</evidence>
<keyword evidence="1" id="KW-0812">Transmembrane</keyword>
<accession>A0ABS3ZCE4</accession>
<dbReference type="PANTHER" id="PTHR34703">
    <property type="entry name" value="ANTIPORTER SUBUNIT MNHG2-RELATED"/>
    <property type="match status" value="1"/>
</dbReference>
<dbReference type="Pfam" id="PF03334">
    <property type="entry name" value="PhaG_MnhG_YufB"/>
    <property type="match status" value="1"/>
</dbReference>
<protein>
    <submittedName>
        <fullName evidence="2">Monovalent cation/H(+) antiporter subunit G</fullName>
    </submittedName>
</protein>
<reference evidence="2 3" key="1">
    <citation type="submission" date="2020-09" db="EMBL/GenBank/DDBJ databases">
        <authorList>
            <person name="Tanuku N.R.S."/>
        </authorList>
    </citation>
    <scope>NUCLEOTIDE SEQUENCE [LARGE SCALE GENOMIC DNA]</scope>
    <source>
        <strain evidence="2 3">AK62</strain>
    </source>
</reference>
<dbReference type="EMBL" id="JACVEW010000017">
    <property type="protein sequence ID" value="MBP0049370.1"/>
    <property type="molecule type" value="Genomic_DNA"/>
</dbReference>
<dbReference type="InterPro" id="IPR005133">
    <property type="entry name" value="PhaG_MnhG_YufB"/>
</dbReference>
<sequence>MIDGLIFGLQILLLVSGCFFFALGTLGLFRFNDTLCRIHALTKIDNLGLGLVILALLTMTPSVASGLKTLLIWWVALAASATSAHLVARAVRIHEPSLPDPLREREHKDG</sequence>
<keyword evidence="1" id="KW-1133">Transmembrane helix</keyword>